<reference evidence="2 3" key="1">
    <citation type="submission" date="2015-09" db="EMBL/GenBank/DDBJ databases">
        <authorList>
            <consortium name="Pathogen Informatics"/>
        </authorList>
    </citation>
    <scope>NUCLEOTIDE SEQUENCE [LARGE SCALE GENOMIC DNA]</scope>
    <source>
        <strain evidence="2 3">2789STDY5834875</strain>
    </source>
</reference>
<proteinExistence type="predicted"/>
<dbReference type="RefSeq" id="WP_022098119.1">
    <property type="nucleotide sequence ID" value="NZ_CZBU01000001.1"/>
</dbReference>
<dbReference type="OrthoDB" id="2057977at2"/>
<dbReference type="AlphaFoldDB" id="A0A174YT55"/>
<dbReference type="EMBL" id="CZBU01000001">
    <property type="protein sequence ID" value="CUQ75148.1"/>
    <property type="molecule type" value="Genomic_DNA"/>
</dbReference>
<protein>
    <recommendedName>
        <fullName evidence="1">SseB protein N-terminal domain-containing protein</fullName>
    </recommendedName>
</protein>
<dbReference type="Pfam" id="PF07179">
    <property type="entry name" value="SseB"/>
    <property type="match status" value="1"/>
</dbReference>
<evidence type="ECO:0000259" key="1">
    <source>
        <dbReference type="Pfam" id="PF07179"/>
    </source>
</evidence>
<sequence length="318" mass="36490">MDSIKAQDIIRHIFKDEDKGVAYVTGLSITDGVEVLTKVLPELIKKAQEKNNVNDEGYFNEIGNVYRRIIVDKLLNADHLWTIYCDSTGYPYMVDDDIVVLYDYTNHARVEEQLGKYGYEISYGIEDKDSMQYEIAHLYRNGCRNIRFTDGRDNELIVSREEIGAYDQYIREDFVTNPGLQNALIKFFQEYRKSGDSTAKAAILRDKEAELKKAIRNADYMVPCTKEETDEEVSISHPYVDITDKVSHKEGEKVLALPVFTDGLEMEKCYAGKHEDMLYTYMELLKTVKELGASGIVINPLGVSYYVPVDIMKQLITM</sequence>
<dbReference type="Proteomes" id="UP000095621">
    <property type="component" value="Unassembled WGS sequence"/>
</dbReference>
<organism evidence="2 3">
    <name type="scientific">Lachnospira eligens</name>
    <dbReference type="NCBI Taxonomy" id="39485"/>
    <lineage>
        <taxon>Bacteria</taxon>
        <taxon>Bacillati</taxon>
        <taxon>Bacillota</taxon>
        <taxon>Clostridia</taxon>
        <taxon>Lachnospirales</taxon>
        <taxon>Lachnospiraceae</taxon>
        <taxon>Lachnospira</taxon>
    </lineage>
</organism>
<evidence type="ECO:0000313" key="3">
    <source>
        <dbReference type="Proteomes" id="UP000095621"/>
    </source>
</evidence>
<name>A0A174YT55_9FIRM</name>
<dbReference type="InterPro" id="IPR009839">
    <property type="entry name" value="SseB_N"/>
</dbReference>
<gene>
    <name evidence="2" type="ORF">ERS852490_00348</name>
</gene>
<accession>A0A174YT55</accession>
<evidence type="ECO:0000313" key="2">
    <source>
        <dbReference type="EMBL" id="CUQ75148.1"/>
    </source>
</evidence>
<feature type="domain" description="SseB protein N-terminal" evidence="1">
    <location>
        <begin position="206"/>
        <end position="304"/>
    </location>
</feature>